<gene>
    <name evidence="8" type="ORF">G9C98_006104</name>
</gene>
<dbReference type="PANTHER" id="PTHR20952:SF0">
    <property type="entry name" value="ADP-RIBOSYLATION FACTOR-LIKE PROTEIN 6-INTERACTING PROTEIN 1"/>
    <property type="match status" value="1"/>
</dbReference>
<proteinExistence type="predicted"/>
<evidence type="ECO:0000256" key="4">
    <source>
        <dbReference type="ARBA" id="ARBA00023136"/>
    </source>
</evidence>
<evidence type="ECO:0000256" key="6">
    <source>
        <dbReference type="SAM" id="Phobius"/>
    </source>
</evidence>
<sequence length="372" mass="41187">MEKLVKTVGSCFKWIKQLPEVKNFMGDEKSLDSPDNHQQCRKKNSTSHDLETSKKIFSIIESILLWENSYNSIAVVAVFNILFWGIVVLEIRGFAAASSVALVVVLSYSTLEAQVEKDQLNKSLSNSTIPTQRAECIGKIISKVKSGFEMLMLLRKNQPGGFCIGVCIASIILWLIGGAVNGVVMFYMICMSILLGPALFVKIPKKMFSQKGIIYNIYVVINNLMLLLYLKNTTEWESEIDEFLPVVTEDNLQLLNRAGETGDHSPTPPSGASSDNPIDPFNDNELIGLKMPSHEDGSTDGLELSELELSGGETYVDGLKIQSRHFEKGSSSEDDEELELESKNLSSNSDEVSDESEFEVIDSHEINNTGNV</sequence>
<dbReference type="AlphaFoldDB" id="A0A8J5V9X4"/>
<dbReference type="InterPro" id="IPR057282">
    <property type="entry name" value="RETREG1-3-like_RHD"/>
</dbReference>
<feature type="transmembrane region" description="Helical" evidence="6">
    <location>
        <begin position="183"/>
        <end position="201"/>
    </location>
</feature>
<feature type="region of interest" description="Disordered" evidence="5">
    <location>
        <begin position="324"/>
        <end position="372"/>
    </location>
</feature>
<comment type="caution">
    <text evidence="8">The sequence shown here is derived from an EMBL/GenBank/DDBJ whole genome shotgun (WGS) entry which is preliminary data.</text>
</comment>
<evidence type="ECO:0000256" key="5">
    <source>
        <dbReference type="SAM" id="MobiDB-lite"/>
    </source>
</evidence>
<evidence type="ECO:0000313" key="8">
    <source>
        <dbReference type="EMBL" id="KAG8037893.1"/>
    </source>
</evidence>
<evidence type="ECO:0000259" key="7">
    <source>
        <dbReference type="Pfam" id="PF24456"/>
    </source>
</evidence>
<dbReference type="PANTHER" id="PTHR20952">
    <property type="entry name" value="ADP-RIBOSYLATION-LIKE FACTOR 6-INTERACTING PROTEIN"/>
    <property type="match status" value="1"/>
</dbReference>
<feature type="transmembrane region" description="Helical" evidence="6">
    <location>
        <begin position="213"/>
        <end position="230"/>
    </location>
</feature>
<dbReference type="OrthoDB" id="10029527at2759"/>
<dbReference type="EMBL" id="JAAOIC020000047">
    <property type="protein sequence ID" value="KAG8037893.1"/>
    <property type="molecule type" value="Genomic_DNA"/>
</dbReference>
<protein>
    <recommendedName>
        <fullName evidence="7">RETREG1-3/ARL6IP-like N-terminal reticulon-homology domain-containing protein</fullName>
    </recommendedName>
</protein>
<feature type="domain" description="RETREG1-3/ARL6IP-like N-terminal reticulon-homology" evidence="7">
    <location>
        <begin position="55"/>
        <end position="201"/>
    </location>
</feature>
<feature type="compositionally biased region" description="Acidic residues" evidence="5">
    <location>
        <begin position="351"/>
        <end position="360"/>
    </location>
</feature>
<reference evidence="8" key="2">
    <citation type="submission" date="2021-04" db="EMBL/GenBank/DDBJ databases">
        <title>Genome-wide patterns of bracovirus chromosomal integration into multiple host tissues during parasitism.</title>
        <authorList>
            <person name="Chebbi M.A.C."/>
        </authorList>
    </citation>
    <scope>NUCLEOTIDE SEQUENCE</scope>
    <source>
        <tissue evidence="8">Whole body</tissue>
    </source>
</reference>
<evidence type="ECO:0000256" key="1">
    <source>
        <dbReference type="ARBA" id="ARBA00004141"/>
    </source>
</evidence>
<reference evidence="8" key="1">
    <citation type="submission" date="2020-03" db="EMBL/GenBank/DDBJ databases">
        <authorList>
            <person name="Chebbi M.A."/>
            <person name="Drezen J.M."/>
        </authorList>
    </citation>
    <scope>NUCLEOTIDE SEQUENCE</scope>
    <source>
        <tissue evidence="8">Whole body</tissue>
    </source>
</reference>
<keyword evidence="2 6" id="KW-0812">Transmembrane</keyword>
<feature type="transmembrane region" description="Helical" evidence="6">
    <location>
        <begin position="160"/>
        <end position="177"/>
    </location>
</feature>
<accession>A0A8J5V9X4</accession>
<dbReference type="Pfam" id="PF24456">
    <property type="entry name" value="RHD_RETREG1-3"/>
    <property type="match status" value="1"/>
</dbReference>
<feature type="region of interest" description="Disordered" evidence="5">
    <location>
        <begin position="258"/>
        <end position="301"/>
    </location>
</feature>
<dbReference type="Proteomes" id="UP000729913">
    <property type="component" value="Unassembled WGS sequence"/>
</dbReference>
<evidence type="ECO:0000256" key="3">
    <source>
        <dbReference type="ARBA" id="ARBA00022989"/>
    </source>
</evidence>
<comment type="subcellular location">
    <subcellularLocation>
        <location evidence="1">Membrane</location>
        <topology evidence="1">Multi-pass membrane protein</topology>
    </subcellularLocation>
</comment>
<keyword evidence="9" id="KW-1185">Reference proteome</keyword>
<dbReference type="GO" id="GO:0005783">
    <property type="term" value="C:endoplasmic reticulum"/>
    <property type="evidence" value="ECO:0007669"/>
    <property type="project" value="UniProtKB-ARBA"/>
</dbReference>
<evidence type="ECO:0000313" key="9">
    <source>
        <dbReference type="Proteomes" id="UP000729913"/>
    </source>
</evidence>
<feature type="transmembrane region" description="Helical" evidence="6">
    <location>
        <begin position="63"/>
        <end position="87"/>
    </location>
</feature>
<name>A0A8J5V9X4_9HYME</name>
<keyword evidence="4 6" id="KW-0472">Membrane</keyword>
<dbReference type="GO" id="GO:0016020">
    <property type="term" value="C:membrane"/>
    <property type="evidence" value="ECO:0007669"/>
    <property type="project" value="UniProtKB-SubCell"/>
</dbReference>
<keyword evidence="3 6" id="KW-1133">Transmembrane helix</keyword>
<organism evidence="8 9">
    <name type="scientific">Cotesia typhae</name>
    <dbReference type="NCBI Taxonomy" id="2053667"/>
    <lineage>
        <taxon>Eukaryota</taxon>
        <taxon>Metazoa</taxon>
        <taxon>Ecdysozoa</taxon>
        <taxon>Arthropoda</taxon>
        <taxon>Hexapoda</taxon>
        <taxon>Insecta</taxon>
        <taxon>Pterygota</taxon>
        <taxon>Neoptera</taxon>
        <taxon>Endopterygota</taxon>
        <taxon>Hymenoptera</taxon>
        <taxon>Apocrita</taxon>
        <taxon>Ichneumonoidea</taxon>
        <taxon>Braconidae</taxon>
        <taxon>Microgastrinae</taxon>
        <taxon>Cotesia</taxon>
    </lineage>
</organism>
<dbReference type="InterPro" id="IPR052114">
    <property type="entry name" value="ER_autophagy_membrane_reg"/>
</dbReference>
<evidence type="ECO:0000256" key="2">
    <source>
        <dbReference type="ARBA" id="ARBA00022692"/>
    </source>
</evidence>